<dbReference type="RefSeq" id="WP_186924325.1">
    <property type="nucleotide sequence ID" value="NZ_JACOFW010000029.1"/>
</dbReference>
<dbReference type="InterPro" id="IPR014976">
    <property type="entry name" value="AbpA_HamA_C"/>
</dbReference>
<accession>A0ABR6X8X8</accession>
<reference evidence="2 3" key="1">
    <citation type="submission" date="2020-08" db="EMBL/GenBank/DDBJ databases">
        <title>Novel species isolated from subtropical streams in China.</title>
        <authorList>
            <person name="Lu H."/>
        </authorList>
    </citation>
    <scope>NUCLEOTIDE SEQUENCE [LARGE SCALE GENOMIC DNA]</scope>
    <source>
        <strain evidence="2 3">KACC 16656</strain>
    </source>
</reference>
<dbReference type="EMBL" id="JACOFW010000029">
    <property type="protein sequence ID" value="MBC3809265.1"/>
    <property type="molecule type" value="Genomic_DNA"/>
</dbReference>
<keyword evidence="3" id="KW-1185">Reference proteome</keyword>
<protein>
    <submittedName>
        <fullName evidence="2">DUF1837 domain-containing protein</fullName>
    </submittedName>
</protein>
<evidence type="ECO:0000313" key="2">
    <source>
        <dbReference type="EMBL" id="MBC3809265.1"/>
    </source>
</evidence>
<evidence type="ECO:0000313" key="3">
    <source>
        <dbReference type="Proteomes" id="UP000648257"/>
    </source>
</evidence>
<organism evidence="2 3">
    <name type="scientific">Undibacterium seohonense</name>
    <dbReference type="NCBI Taxonomy" id="1344950"/>
    <lineage>
        <taxon>Bacteria</taxon>
        <taxon>Pseudomonadati</taxon>
        <taxon>Pseudomonadota</taxon>
        <taxon>Betaproteobacteria</taxon>
        <taxon>Burkholderiales</taxon>
        <taxon>Oxalobacteraceae</taxon>
        <taxon>Undibacterium</taxon>
    </lineage>
</organism>
<gene>
    <name evidence="2" type="ORF">H8K52_18150</name>
</gene>
<dbReference type="Pfam" id="PF08878">
    <property type="entry name" value="HamA"/>
    <property type="match status" value="1"/>
</dbReference>
<name>A0ABR6X8X8_9BURK</name>
<dbReference type="Proteomes" id="UP000648257">
    <property type="component" value="Unassembled WGS sequence"/>
</dbReference>
<feature type="domain" description="Anti-bacteriophage protein A/HamA C-terminal" evidence="1">
    <location>
        <begin position="31"/>
        <end position="323"/>
    </location>
</feature>
<comment type="caution">
    <text evidence="2">The sequence shown here is derived from an EMBL/GenBank/DDBJ whole genome shotgun (WGS) entry which is preliminary data.</text>
</comment>
<proteinExistence type="predicted"/>
<evidence type="ECO:0000259" key="1">
    <source>
        <dbReference type="Pfam" id="PF08878"/>
    </source>
</evidence>
<sequence>MQEDKIQLLKDAIDELLVESDLDSVISFACDNVLENGVTHPRVYLLHVRFAEEKPNVDALAQFLWKQSVNYALSRKRRKQFKEQLLKSDSADLSVTVDIMQIVRNVFLEFNKLHPHRASEVGEVLAYCIAIRYLNAAQLAAKMSLKTSSNMPVHGLDGIHAVVDNDALTVYFLESKLSSSANDGVADYADSAGKFLTDQKQYLHEYSLVGDLGNLDTLTGEARSLALQHFDAIAKPEISRRERSIGVVCYSETKHFSNTIPVSDGAVTAHQVHFSNNFSGELSHHFGSALKHLEKQNVDPNKCRVFFVAVPDVNVLRKKFYEVMGK</sequence>